<dbReference type="InterPro" id="IPR051757">
    <property type="entry name" value="Beta-gal_alpha2-3_sialyltrans"/>
</dbReference>
<name>A0A060X9D8_ONCMY</name>
<dbReference type="PaxDb" id="8022-A0A060X9D8"/>
<dbReference type="Gene3D" id="3.90.1480.20">
    <property type="entry name" value="Glycosyl transferase family 29"/>
    <property type="match status" value="1"/>
</dbReference>
<reference evidence="3" key="1">
    <citation type="journal article" date="2014" name="Nat. Commun.">
        <title>The rainbow trout genome provides novel insights into evolution after whole-genome duplication in vertebrates.</title>
        <authorList>
            <person name="Berthelot C."/>
            <person name="Brunet F."/>
            <person name="Chalopin D."/>
            <person name="Juanchich A."/>
            <person name="Bernard M."/>
            <person name="Noel B."/>
            <person name="Bento P."/>
            <person name="Da Silva C."/>
            <person name="Labadie K."/>
            <person name="Alberti A."/>
            <person name="Aury J.M."/>
            <person name="Louis A."/>
            <person name="Dehais P."/>
            <person name="Bardou P."/>
            <person name="Montfort J."/>
            <person name="Klopp C."/>
            <person name="Cabau C."/>
            <person name="Gaspin C."/>
            <person name="Thorgaard G.H."/>
            <person name="Boussaha M."/>
            <person name="Quillet E."/>
            <person name="Guyomard R."/>
            <person name="Galiana D."/>
            <person name="Bobe J."/>
            <person name="Volff J.N."/>
            <person name="Genet C."/>
            <person name="Wincker P."/>
            <person name="Jaillon O."/>
            <person name="Roest Crollius H."/>
            <person name="Guiguen Y."/>
        </authorList>
    </citation>
    <scope>NUCLEOTIDE SEQUENCE [LARGE SCALE GENOMIC DNA]</scope>
</reference>
<organism evidence="3 4">
    <name type="scientific">Oncorhynchus mykiss</name>
    <name type="common">Rainbow trout</name>
    <name type="synonym">Salmo gairdneri</name>
    <dbReference type="NCBI Taxonomy" id="8022"/>
    <lineage>
        <taxon>Eukaryota</taxon>
        <taxon>Metazoa</taxon>
        <taxon>Chordata</taxon>
        <taxon>Craniata</taxon>
        <taxon>Vertebrata</taxon>
        <taxon>Euteleostomi</taxon>
        <taxon>Actinopterygii</taxon>
        <taxon>Neopterygii</taxon>
        <taxon>Teleostei</taxon>
        <taxon>Protacanthopterygii</taxon>
        <taxon>Salmoniformes</taxon>
        <taxon>Salmonidae</taxon>
        <taxon>Salmoninae</taxon>
        <taxon>Oncorhynchus</taxon>
    </lineage>
</organism>
<dbReference type="STRING" id="8022.A0A060X9D8"/>
<dbReference type="GO" id="GO:0097503">
    <property type="term" value="P:sialylation"/>
    <property type="evidence" value="ECO:0007669"/>
    <property type="project" value="TreeGrafter"/>
</dbReference>
<gene>
    <name evidence="3" type="ORF">GSONMT00060421001</name>
</gene>
<dbReference type="InterPro" id="IPR038578">
    <property type="entry name" value="GT29-like_sf"/>
</dbReference>
<dbReference type="Proteomes" id="UP000193380">
    <property type="component" value="Unassembled WGS sequence"/>
</dbReference>
<feature type="region of interest" description="Disordered" evidence="1">
    <location>
        <begin position="1"/>
        <end position="22"/>
    </location>
</feature>
<protein>
    <submittedName>
        <fullName evidence="3">Uncharacterized protein</fullName>
    </submittedName>
</protein>
<dbReference type="PANTHER" id="PTHR46032">
    <property type="entry name" value="ALPHA-2,3-SIALYLTRANSFERASE ST3GAL I ISOFORM X1"/>
    <property type="match status" value="1"/>
</dbReference>
<reference evidence="3" key="2">
    <citation type="submission" date="2014-03" db="EMBL/GenBank/DDBJ databases">
        <authorList>
            <person name="Genoscope - CEA"/>
        </authorList>
    </citation>
    <scope>NUCLEOTIDE SEQUENCE</scope>
</reference>
<accession>A0A060X9D8</accession>
<dbReference type="PANTHER" id="PTHR46032:SF4">
    <property type="entry name" value="CMP-N-ACETYLNEURAMINATE-BETA-GALACTOSAMIDE-ALPHA-2,3-SIALYLTRANSFERASE 2"/>
    <property type="match status" value="1"/>
</dbReference>
<keyword evidence="2" id="KW-1133">Transmembrane helix</keyword>
<evidence type="ECO:0000313" key="3">
    <source>
        <dbReference type="EMBL" id="CDQ75832.1"/>
    </source>
</evidence>
<evidence type="ECO:0000256" key="2">
    <source>
        <dbReference type="SAM" id="Phobius"/>
    </source>
</evidence>
<dbReference type="AlphaFoldDB" id="A0A060X9D8"/>
<dbReference type="GO" id="GO:0003836">
    <property type="term" value="F:beta-galactoside (CMP) alpha-2,3-sialyltransferase activity"/>
    <property type="evidence" value="ECO:0007669"/>
    <property type="project" value="TreeGrafter"/>
</dbReference>
<sequence>MLTGGTSVERGGRMAGARAGGGGMRCSLRVWVLLGSLGLVFLTSLFFSISLRGGVGLPYLEPPGWEKSSRVKLVPNYSGVHQLGPLESTQQQKTCACPRCVGDPGVSDWFDENYDPDISPVWTRDNIQLPSDVYYWWVVSDPAEQLLCFTSFYHPLFFCSPWKE</sequence>
<keyword evidence="2" id="KW-0472">Membrane</keyword>
<dbReference type="EMBL" id="FR905085">
    <property type="protein sequence ID" value="CDQ75832.1"/>
    <property type="molecule type" value="Genomic_DNA"/>
</dbReference>
<feature type="transmembrane region" description="Helical" evidence="2">
    <location>
        <begin position="30"/>
        <end position="51"/>
    </location>
</feature>
<evidence type="ECO:0000313" key="4">
    <source>
        <dbReference type="Proteomes" id="UP000193380"/>
    </source>
</evidence>
<evidence type="ECO:0000256" key="1">
    <source>
        <dbReference type="SAM" id="MobiDB-lite"/>
    </source>
</evidence>
<proteinExistence type="predicted"/>
<dbReference type="GO" id="GO:0016020">
    <property type="term" value="C:membrane"/>
    <property type="evidence" value="ECO:0007669"/>
    <property type="project" value="TreeGrafter"/>
</dbReference>
<keyword evidence="2" id="KW-0812">Transmembrane</keyword>